<organism evidence="2 3">
    <name type="scientific">Zunongwangia pacifica</name>
    <dbReference type="NCBI Taxonomy" id="2911062"/>
    <lineage>
        <taxon>Bacteria</taxon>
        <taxon>Pseudomonadati</taxon>
        <taxon>Bacteroidota</taxon>
        <taxon>Flavobacteriia</taxon>
        <taxon>Flavobacteriales</taxon>
        <taxon>Flavobacteriaceae</taxon>
        <taxon>Zunongwangia</taxon>
    </lineage>
</organism>
<evidence type="ECO:0000313" key="3">
    <source>
        <dbReference type="Proteomes" id="UP001139521"/>
    </source>
</evidence>
<name>A0A9X1ZPY5_9FLAO</name>
<feature type="transmembrane region" description="Helical" evidence="1">
    <location>
        <begin position="115"/>
        <end position="135"/>
    </location>
</feature>
<keyword evidence="1" id="KW-0472">Membrane</keyword>
<keyword evidence="3" id="KW-1185">Reference proteome</keyword>
<reference evidence="2" key="1">
    <citation type="submission" date="2022-01" db="EMBL/GenBank/DDBJ databases">
        <title>Genome sequencing of Zunongwangia sp. M21534 genome.</title>
        <authorList>
            <person name="Chen Y."/>
            <person name="Dong C."/>
            <person name="Shao Z."/>
        </authorList>
    </citation>
    <scope>NUCLEOTIDE SEQUENCE</scope>
    <source>
        <strain evidence="2">MCCC M21534</strain>
    </source>
</reference>
<dbReference type="RefSeq" id="WP_249600844.1">
    <property type="nucleotide sequence ID" value="NZ_JAKHSK010000006.1"/>
</dbReference>
<sequence length="150" mass="16869">MVLKTINPRADIGENKKAYKSFSLFMGFLDVLKQQDLNKVVIEKLNAEIDKINEVPLKKLNTQIKRSQLKMLQIVEKEQKLVPKNYYKKTWLVLGMSAFGIPLGVIFGLTLDNMAFLGIGLPIGLAIGMAVGAQMDKKAEKEGRQINMEM</sequence>
<keyword evidence="1" id="KW-0812">Transmembrane</keyword>
<comment type="caution">
    <text evidence="2">The sequence shown here is derived from an EMBL/GenBank/DDBJ whole genome shotgun (WGS) entry which is preliminary data.</text>
</comment>
<evidence type="ECO:0000256" key="1">
    <source>
        <dbReference type="SAM" id="Phobius"/>
    </source>
</evidence>
<evidence type="ECO:0000313" key="2">
    <source>
        <dbReference type="EMBL" id="MCL6217869.1"/>
    </source>
</evidence>
<gene>
    <name evidence="2" type="ORF">L1967_06115</name>
</gene>
<proteinExistence type="predicted"/>
<dbReference type="EMBL" id="JAKHSK010000006">
    <property type="protein sequence ID" value="MCL6217869.1"/>
    <property type="molecule type" value="Genomic_DNA"/>
</dbReference>
<dbReference type="Proteomes" id="UP001139521">
    <property type="component" value="Unassembled WGS sequence"/>
</dbReference>
<accession>A0A9X1ZPY5</accession>
<feature type="transmembrane region" description="Helical" evidence="1">
    <location>
        <begin position="90"/>
        <end position="109"/>
    </location>
</feature>
<keyword evidence="1" id="KW-1133">Transmembrane helix</keyword>
<dbReference type="AlphaFoldDB" id="A0A9X1ZPY5"/>
<protein>
    <submittedName>
        <fullName evidence="2">Uncharacterized protein</fullName>
    </submittedName>
</protein>